<evidence type="ECO:0000313" key="2">
    <source>
        <dbReference type="Proteomes" id="UP000009096"/>
    </source>
</evidence>
<dbReference type="KEGG" id="fvr:FVEG_16220"/>
<name>W7MAE1_GIBM7</name>
<dbReference type="Proteomes" id="UP000009096">
    <property type="component" value="Chromosome 3"/>
</dbReference>
<sequence>MERVLLQLFMVRLANIESLAYIRHAYVAQPPVDDDDDDDGLPFGRFHHRHEASSPLLFREYQGGTTCEAPLLSTYSSGAGSVGIDGSWRQMRTQRSNVRSSFGSARLTLALQRRDARVAVVRQLGRNRTRLLTVEMSLSCGTWILTTT</sequence>
<dbReference type="AlphaFoldDB" id="W7MAE1"/>
<dbReference type="GeneID" id="30073096"/>
<proteinExistence type="predicted"/>
<gene>
    <name evidence="1" type="ORF">FVEG_16220</name>
</gene>
<keyword evidence="2" id="KW-1185">Reference proteome</keyword>
<evidence type="ECO:0000313" key="1">
    <source>
        <dbReference type="EMBL" id="EWG47956.1"/>
    </source>
</evidence>
<dbReference type="RefSeq" id="XP_018754147.1">
    <property type="nucleotide sequence ID" value="XM_018905452.1"/>
</dbReference>
<dbReference type="EMBL" id="DS022251">
    <property type="protein sequence ID" value="EWG47956.1"/>
    <property type="molecule type" value="Genomic_DNA"/>
</dbReference>
<organism evidence="1 2">
    <name type="scientific">Gibberella moniliformis (strain M3125 / FGSC 7600)</name>
    <name type="common">Maize ear and stalk rot fungus</name>
    <name type="synonym">Fusarium verticillioides</name>
    <dbReference type="NCBI Taxonomy" id="334819"/>
    <lineage>
        <taxon>Eukaryota</taxon>
        <taxon>Fungi</taxon>
        <taxon>Dikarya</taxon>
        <taxon>Ascomycota</taxon>
        <taxon>Pezizomycotina</taxon>
        <taxon>Sordariomycetes</taxon>
        <taxon>Hypocreomycetidae</taxon>
        <taxon>Hypocreales</taxon>
        <taxon>Nectriaceae</taxon>
        <taxon>Fusarium</taxon>
        <taxon>Fusarium fujikuroi species complex</taxon>
    </lineage>
</organism>
<reference evidence="1 2" key="1">
    <citation type="journal article" date="2010" name="Nature">
        <title>Comparative genomics reveals mobile pathogenicity chromosomes in Fusarium.</title>
        <authorList>
            <person name="Ma L.J."/>
            <person name="van der Does H.C."/>
            <person name="Borkovich K.A."/>
            <person name="Coleman J.J."/>
            <person name="Daboussi M.J."/>
            <person name="Di Pietro A."/>
            <person name="Dufresne M."/>
            <person name="Freitag M."/>
            <person name="Grabherr M."/>
            <person name="Henrissat B."/>
            <person name="Houterman P.M."/>
            <person name="Kang S."/>
            <person name="Shim W.B."/>
            <person name="Woloshuk C."/>
            <person name="Xie X."/>
            <person name="Xu J.R."/>
            <person name="Antoniw J."/>
            <person name="Baker S.E."/>
            <person name="Bluhm B.H."/>
            <person name="Breakspear A."/>
            <person name="Brown D.W."/>
            <person name="Butchko R.A."/>
            <person name="Chapman S."/>
            <person name="Coulson R."/>
            <person name="Coutinho P.M."/>
            <person name="Danchin E.G."/>
            <person name="Diener A."/>
            <person name="Gale L.R."/>
            <person name="Gardiner D.M."/>
            <person name="Goff S."/>
            <person name="Hammond-Kosack K.E."/>
            <person name="Hilburn K."/>
            <person name="Hua-Van A."/>
            <person name="Jonkers W."/>
            <person name="Kazan K."/>
            <person name="Kodira C.D."/>
            <person name="Koehrsen M."/>
            <person name="Kumar L."/>
            <person name="Lee Y.H."/>
            <person name="Li L."/>
            <person name="Manners J.M."/>
            <person name="Miranda-Saavedra D."/>
            <person name="Mukherjee M."/>
            <person name="Park G."/>
            <person name="Park J."/>
            <person name="Park S.Y."/>
            <person name="Proctor R.H."/>
            <person name="Regev A."/>
            <person name="Ruiz-Roldan M.C."/>
            <person name="Sain D."/>
            <person name="Sakthikumar S."/>
            <person name="Sykes S."/>
            <person name="Schwartz D.C."/>
            <person name="Turgeon B.G."/>
            <person name="Wapinski I."/>
            <person name="Yoder O."/>
            <person name="Young S."/>
            <person name="Zeng Q."/>
            <person name="Zhou S."/>
            <person name="Galagan J."/>
            <person name="Cuomo C.A."/>
            <person name="Kistler H.C."/>
            <person name="Rep M."/>
        </authorList>
    </citation>
    <scope>NUCLEOTIDE SEQUENCE [LARGE SCALE GENOMIC DNA]</scope>
    <source>
        <strain evidence="2">M3125 / FGSC 7600</strain>
    </source>
</reference>
<accession>W7MAE1</accession>
<protein>
    <submittedName>
        <fullName evidence="1">Uncharacterized protein</fullName>
    </submittedName>
</protein>
<dbReference type="VEuPathDB" id="FungiDB:FVEG_16220"/>